<dbReference type="PROSITE" id="PS50943">
    <property type="entry name" value="HTH_CROC1"/>
    <property type="match status" value="1"/>
</dbReference>
<evidence type="ECO:0000313" key="3">
    <source>
        <dbReference type="Proteomes" id="UP000532373"/>
    </source>
</evidence>
<accession>A0A8E1WJM1</accession>
<dbReference type="Proteomes" id="UP000532373">
    <property type="component" value="Unassembled WGS sequence"/>
</dbReference>
<dbReference type="Pfam" id="PF12844">
    <property type="entry name" value="HTH_19"/>
    <property type="match status" value="1"/>
</dbReference>
<dbReference type="InterPro" id="IPR001387">
    <property type="entry name" value="Cro/C1-type_HTH"/>
</dbReference>
<dbReference type="EMBL" id="JACHGI010000014">
    <property type="protein sequence ID" value="MBB6469079.1"/>
    <property type="molecule type" value="Genomic_DNA"/>
</dbReference>
<gene>
    <name evidence="2" type="ORF">HNQ96_004968</name>
</gene>
<name>A0A8E1WJM1_9HYPH</name>
<evidence type="ECO:0000259" key="1">
    <source>
        <dbReference type="PROSITE" id="PS50943"/>
    </source>
</evidence>
<dbReference type="SMART" id="SM00530">
    <property type="entry name" value="HTH_XRE"/>
    <property type="match status" value="1"/>
</dbReference>
<reference evidence="2 3" key="1">
    <citation type="submission" date="2020-08" db="EMBL/GenBank/DDBJ databases">
        <title>Genomic Encyclopedia of Type Strains, Phase IV (KMG-IV): sequencing the most valuable type-strain genomes for metagenomic binning, comparative biology and taxonomic classification.</title>
        <authorList>
            <person name="Goeker M."/>
        </authorList>
    </citation>
    <scope>NUCLEOTIDE SEQUENCE [LARGE SCALE GENOMIC DNA]</scope>
    <source>
        <strain evidence="2 3">DSM 17454</strain>
    </source>
</reference>
<dbReference type="SUPFAM" id="SSF47413">
    <property type="entry name" value="lambda repressor-like DNA-binding domains"/>
    <property type="match status" value="1"/>
</dbReference>
<dbReference type="AlphaFoldDB" id="A0A8E1WJM1"/>
<organism evidence="2 3">
    <name type="scientific">Aminobacter carboxidus</name>
    <dbReference type="NCBI Taxonomy" id="376165"/>
    <lineage>
        <taxon>Bacteria</taxon>
        <taxon>Pseudomonadati</taxon>
        <taxon>Pseudomonadota</taxon>
        <taxon>Alphaproteobacteria</taxon>
        <taxon>Hyphomicrobiales</taxon>
        <taxon>Phyllobacteriaceae</taxon>
        <taxon>Aminobacter</taxon>
    </lineage>
</organism>
<dbReference type="InterPro" id="IPR010982">
    <property type="entry name" value="Lambda_DNA-bd_dom_sf"/>
</dbReference>
<feature type="domain" description="HTH cro/C1-type" evidence="1">
    <location>
        <begin position="19"/>
        <end position="76"/>
    </location>
</feature>
<evidence type="ECO:0000313" key="2">
    <source>
        <dbReference type="EMBL" id="MBB6469079.1"/>
    </source>
</evidence>
<comment type="caution">
    <text evidence="2">The sequence shown here is derived from an EMBL/GenBank/DDBJ whole genome shotgun (WGS) entry which is preliminary data.</text>
</comment>
<dbReference type="Gene3D" id="1.10.260.40">
    <property type="entry name" value="lambda repressor-like DNA-binding domains"/>
    <property type="match status" value="1"/>
</dbReference>
<proteinExistence type="predicted"/>
<dbReference type="CDD" id="cd00093">
    <property type="entry name" value="HTH_XRE"/>
    <property type="match status" value="1"/>
</dbReference>
<dbReference type="RefSeq" id="WP_023833601.1">
    <property type="nucleotide sequence ID" value="NZ_JACHGI010000014.1"/>
</dbReference>
<sequence length="131" mass="14994">MLARTDERSTVKPTLGQYLASIRTDRKMTLREVEEATSKQVSNAYLSQIENDKIQKPSPNILHALAELYAINFEKLMDMAGYLTSPTARADTERHGRIATFAEHNLTAEEEAEMMQFLQFMRSRKRPGDKT</sequence>
<protein>
    <submittedName>
        <fullName evidence="2">Transcriptional regulator with XRE-family HTH domain</fullName>
    </submittedName>
</protein>
<dbReference type="GO" id="GO:0003677">
    <property type="term" value="F:DNA binding"/>
    <property type="evidence" value="ECO:0007669"/>
    <property type="project" value="InterPro"/>
</dbReference>